<reference evidence="1" key="1">
    <citation type="submission" date="2016-08" db="EMBL/GenBank/DDBJ databases">
        <title>Complete genome of Cloacibacillus porcorum.</title>
        <authorList>
            <person name="Looft T."/>
            <person name="Bayles D.O."/>
            <person name="Alt D.P."/>
        </authorList>
    </citation>
    <scope>NUCLEOTIDE SEQUENCE [LARGE SCALE GENOMIC DNA]</scope>
    <source>
        <strain evidence="1">CL-84</strain>
    </source>
</reference>
<dbReference type="KEGG" id="cpor:BED41_03275"/>
<dbReference type="InterPro" id="IPR037171">
    <property type="entry name" value="NagB/RpiA_transferase-like"/>
</dbReference>
<dbReference type="OrthoDB" id="9809147at2"/>
<dbReference type="SUPFAM" id="SSF100950">
    <property type="entry name" value="NagB/RpiA/CoA transferase-like"/>
    <property type="match status" value="1"/>
</dbReference>
<dbReference type="Pfam" id="PF02589">
    <property type="entry name" value="LUD_dom"/>
    <property type="match status" value="1"/>
</dbReference>
<evidence type="ECO:0000313" key="1">
    <source>
        <dbReference type="EMBL" id="ANZ44195.1"/>
    </source>
</evidence>
<dbReference type="PANTHER" id="PTHR36179">
    <property type="entry name" value="LUD_DOM DOMAIN-CONTAINING PROTEIN"/>
    <property type="match status" value="1"/>
</dbReference>
<name>A0A1B2I2I8_9BACT</name>
<sequence>MNTSEAKKASNRKLGESVCKALEARGFSAQYAESAEAACERALEMIEEGATVGIPGTVTVREIGLMERLEEKGCKISEHWLPDMSPAERTAALLGELQADWFVTSANALSMDGTIVNIDGAGNRVAVMSWAPGKIIYIVGINKISSDVHSAIKRARDIASPPNALRLARKTPCTATGHCMDCNSPERICRVVTLIERAPLGRECHVIIVGEELGY</sequence>
<protein>
    <submittedName>
        <fullName evidence="1">Uncharacterized protein</fullName>
    </submittedName>
</protein>
<dbReference type="InterPro" id="IPR003741">
    <property type="entry name" value="LUD_dom"/>
</dbReference>
<dbReference type="GeneID" id="83056876"/>
<dbReference type="Gene3D" id="3.40.50.10420">
    <property type="entry name" value="NagB/RpiA/CoA transferase-like"/>
    <property type="match status" value="1"/>
</dbReference>
<organism evidence="1 2">
    <name type="scientific">Cloacibacillus porcorum</name>
    <dbReference type="NCBI Taxonomy" id="1197717"/>
    <lineage>
        <taxon>Bacteria</taxon>
        <taxon>Thermotogati</taxon>
        <taxon>Synergistota</taxon>
        <taxon>Synergistia</taxon>
        <taxon>Synergistales</taxon>
        <taxon>Synergistaceae</taxon>
        <taxon>Cloacibacillus</taxon>
    </lineage>
</organism>
<dbReference type="InterPro" id="IPR024185">
    <property type="entry name" value="FTHF_cligase-like_sf"/>
</dbReference>
<dbReference type="PANTHER" id="PTHR36179:SF2">
    <property type="entry name" value="LUD DOMAIN-CONTAINING PROTEIN"/>
    <property type="match status" value="1"/>
</dbReference>
<dbReference type="EMBL" id="CP016757">
    <property type="protein sequence ID" value="ANZ44195.1"/>
    <property type="molecule type" value="Genomic_DNA"/>
</dbReference>
<evidence type="ECO:0000313" key="2">
    <source>
        <dbReference type="Proteomes" id="UP000093044"/>
    </source>
</evidence>
<dbReference type="AlphaFoldDB" id="A0A1B2I2I8"/>
<dbReference type="RefSeq" id="WP_066743069.1">
    <property type="nucleotide sequence ID" value="NZ_CALCLR010000021.1"/>
</dbReference>
<accession>A0A1B2I2I8</accession>
<dbReference type="STRING" id="1197717.BED41_03275"/>
<gene>
    <name evidence="1" type="ORF">BED41_03275</name>
</gene>
<dbReference type="Proteomes" id="UP000093044">
    <property type="component" value="Chromosome"/>
</dbReference>
<keyword evidence="2" id="KW-1185">Reference proteome</keyword>
<proteinExistence type="predicted"/>